<sequence length="110" mass="12233">MAAETQYSVDPKVQDVFLTVLFLGDGSILNVENFESHGRVYVGGDLINLEREEGNKELAVILGVGDTESEAEHEARVYVRRLLKWHGQGDGDGELIFCGYNFGTESAFYE</sequence>
<accession>A0A6P8Y2I9</accession>
<dbReference type="AlphaFoldDB" id="A0A6P8Y2I9"/>
<dbReference type="InParanoid" id="A0A6P8Y2I9"/>
<dbReference type="Proteomes" id="UP000515158">
    <property type="component" value="Unplaced"/>
</dbReference>
<dbReference type="RefSeq" id="XP_034230520.1">
    <property type="nucleotide sequence ID" value="XM_034374629.1"/>
</dbReference>
<evidence type="ECO:0000313" key="2">
    <source>
        <dbReference type="RefSeq" id="XP_034230520.1"/>
    </source>
</evidence>
<keyword evidence="1" id="KW-1185">Reference proteome</keyword>
<reference evidence="2" key="1">
    <citation type="submission" date="2025-08" db="UniProtKB">
        <authorList>
            <consortium name="RefSeq"/>
        </authorList>
    </citation>
    <scope>IDENTIFICATION</scope>
    <source>
        <tissue evidence="2">Total insect</tissue>
    </source>
</reference>
<proteinExistence type="predicted"/>
<dbReference type="GeneID" id="117639198"/>
<organism evidence="2">
    <name type="scientific">Thrips palmi</name>
    <name type="common">Melon thrips</name>
    <dbReference type="NCBI Taxonomy" id="161013"/>
    <lineage>
        <taxon>Eukaryota</taxon>
        <taxon>Metazoa</taxon>
        <taxon>Ecdysozoa</taxon>
        <taxon>Arthropoda</taxon>
        <taxon>Hexapoda</taxon>
        <taxon>Insecta</taxon>
        <taxon>Pterygota</taxon>
        <taxon>Neoptera</taxon>
        <taxon>Paraneoptera</taxon>
        <taxon>Thysanoptera</taxon>
        <taxon>Terebrantia</taxon>
        <taxon>Thripoidea</taxon>
        <taxon>Thripidae</taxon>
        <taxon>Thrips</taxon>
    </lineage>
</organism>
<evidence type="ECO:0000313" key="1">
    <source>
        <dbReference type="Proteomes" id="UP000515158"/>
    </source>
</evidence>
<name>A0A6P8Y2I9_THRPL</name>
<gene>
    <name evidence="2" type="primary">LOC117639198</name>
</gene>
<protein>
    <submittedName>
        <fullName evidence="2">Uncharacterized protein LOC117639198</fullName>
    </submittedName>
</protein>
<dbReference type="KEGG" id="tpal:117639198"/>